<dbReference type="OrthoDB" id="406634at2759"/>
<comment type="caution">
    <text evidence="4">The sequence shown here is derived from an EMBL/GenBank/DDBJ whole genome shotgun (WGS) entry which is preliminary data.</text>
</comment>
<organism evidence="4 5">
    <name type="scientific">Diploscapter pachys</name>
    <dbReference type="NCBI Taxonomy" id="2018661"/>
    <lineage>
        <taxon>Eukaryota</taxon>
        <taxon>Metazoa</taxon>
        <taxon>Ecdysozoa</taxon>
        <taxon>Nematoda</taxon>
        <taxon>Chromadorea</taxon>
        <taxon>Rhabditida</taxon>
        <taxon>Rhabditina</taxon>
        <taxon>Rhabditomorpha</taxon>
        <taxon>Rhabditoidea</taxon>
        <taxon>Rhabditidae</taxon>
        <taxon>Diploscapter</taxon>
    </lineage>
</organism>
<dbReference type="InterPro" id="IPR042098">
    <property type="entry name" value="TauD-like_sf"/>
</dbReference>
<keyword evidence="1" id="KW-0479">Metal-binding</keyword>
<gene>
    <name evidence="4" type="ORF">WR25_18916</name>
</gene>
<dbReference type="Gene3D" id="3.60.130.10">
    <property type="entry name" value="Clavaminate synthase-like"/>
    <property type="match status" value="1"/>
</dbReference>
<reference evidence="4 5" key="1">
    <citation type="journal article" date="2017" name="Curr. Biol.">
        <title>Genome architecture and evolution of a unichromosomal asexual nematode.</title>
        <authorList>
            <person name="Fradin H."/>
            <person name="Zegar C."/>
            <person name="Gutwein M."/>
            <person name="Lucas J."/>
            <person name="Kovtun M."/>
            <person name="Corcoran D."/>
            <person name="Baugh L.R."/>
            <person name="Kiontke K."/>
            <person name="Gunsalus K."/>
            <person name="Fitch D.H."/>
            <person name="Piano F."/>
        </authorList>
    </citation>
    <scope>NUCLEOTIDE SEQUENCE [LARGE SCALE GENOMIC DNA]</scope>
    <source>
        <strain evidence="4">PF1309</strain>
    </source>
</reference>
<keyword evidence="5" id="KW-1185">Reference proteome</keyword>
<dbReference type="AlphaFoldDB" id="A0A2A2KHD6"/>
<proteinExistence type="predicted"/>
<dbReference type="EMBL" id="LIAE01008627">
    <property type="protein sequence ID" value="PAV73345.1"/>
    <property type="molecule type" value="Genomic_DNA"/>
</dbReference>
<protein>
    <submittedName>
        <fullName evidence="4">Uncharacterized protein</fullName>
    </submittedName>
</protein>
<name>A0A2A2KHD6_9BILA</name>
<sequence length="278" mass="31870">MFALKSAQRLSRAVRIEWVDGLRADFTYVWLRDNSQRRPSLVHLELNTQPEAIDAVDNHLHVVWPPFLASDYSSEFLREHTKIKNSKDRKCTSATKVLAIPWRIQRKQSDILSGQRLHMATVEWRDTAVDPGSVWPHLERIPSVVEVESVTSLGRVHLVDAVSALTLMNRSHPELFRFLTDIPIPYAQGFFQTSHKIANIEDGRVIGAVFNNTIRSSEITTESVEIYYQSMKIFNEICCNLLQTIELQPDETLIVDNAQVLLGAPAQKDRRLRLKLFN</sequence>
<keyword evidence="3" id="KW-0408">Iron</keyword>
<keyword evidence="2" id="KW-0560">Oxidoreductase</keyword>
<evidence type="ECO:0000313" key="4">
    <source>
        <dbReference type="EMBL" id="PAV73345.1"/>
    </source>
</evidence>
<evidence type="ECO:0000256" key="3">
    <source>
        <dbReference type="ARBA" id="ARBA00023004"/>
    </source>
</evidence>
<evidence type="ECO:0000256" key="2">
    <source>
        <dbReference type="ARBA" id="ARBA00023002"/>
    </source>
</evidence>
<evidence type="ECO:0000256" key="1">
    <source>
        <dbReference type="ARBA" id="ARBA00022723"/>
    </source>
</evidence>
<dbReference type="STRING" id="2018661.A0A2A2KHD6"/>
<dbReference type="GO" id="GO:0016491">
    <property type="term" value="F:oxidoreductase activity"/>
    <property type="evidence" value="ECO:0007669"/>
    <property type="project" value="UniProtKB-KW"/>
</dbReference>
<dbReference type="InterPro" id="IPR038492">
    <property type="entry name" value="GBBH-like_N_sf"/>
</dbReference>
<dbReference type="SUPFAM" id="SSF51197">
    <property type="entry name" value="Clavaminate synthase-like"/>
    <property type="match status" value="1"/>
</dbReference>
<evidence type="ECO:0000313" key="5">
    <source>
        <dbReference type="Proteomes" id="UP000218231"/>
    </source>
</evidence>
<dbReference type="GO" id="GO:0046872">
    <property type="term" value="F:metal ion binding"/>
    <property type="evidence" value="ECO:0007669"/>
    <property type="project" value="UniProtKB-KW"/>
</dbReference>
<dbReference type="Gene3D" id="3.30.2020.30">
    <property type="match status" value="1"/>
</dbReference>
<accession>A0A2A2KHD6</accession>
<dbReference type="Proteomes" id="UP000218231">
    <property type="component" value="Unassembled WGS sequence"/>
</dbReference>